<proteinExistence type="predicted"/>
<dbReference type="InterPro" id="IPR011333">
    <property type="entry name" value="SKP1/BTB/POZ_sf"/>
</dbReference>
<protein>
    <recommendedName>
        <fullName evidence="4">BTB domain-containing protein</fullName>
    </recommendedName>
</protein>
<feature type="region of interest" description="Disordered" evidence="1">
    <location>
        <begin position="89"/>
        <end position="147"/>
    </location>
</feature>
<feature type="region of interest" description="Disordered" evidence="1">
    <location>
        <begin position="201"/>
        <end position="281"/>
    </location>
</feature>
<sequence>MPPEPSAVGLRNTQSNAHGRKKSVPGRVVPAIPLILTNPKLKAPVKPLPKIVDDAPITDGQCAEKDEKQLNPTATKLASSVNGDVKFQATLGSSSHASHNGMSVSSSPAPDSQTNLQPMSGCVQLSEHAPTSEPMALSRPSDDEELHLKPADDLCLDKMDMRPIKAGLPPAFVPAAEQQSATSQACRNPSFQASHLHRQGNYSIAFGGPNSPASSPAPPSTGSAYTPPHFSDPPFTQSGHALQNSESHLHFAYPPPYGPPTGHWNSQHNFHPQSSPAPYFHTQANPAFRYAQMETGYANGHSLHSRSGSQTSSAGFAKESNRAVGHPQITKYENQGLKPTLIQDHDANGHQHSHQYAPPPIQMQHNIPSAIENTEALRAHVLSQFSNLTFSDCYIQVRDENTGEQRYIDGHKIILSRSPTLLDLINAHQSNTNTNSIFVSLKDPYLRLPTFFDCVQYLYGGTLTQLDQNRQLRQDGNGMPSSEERMAIAVQYVATSAWLRVPSIAFRAIEVAVSLLHWDTVSTALTFALDGGLSNFWLIEDGSDGKTPTSSSNQDLWTEIYSSPRYDPFSTQLLHRIMHFMVHMFPHNFYLDSSAPQLASCPRLPSAHVNHESRPSTSDPRLTKIRFGELSEEEHQQPMSKTIISSILLSLPFALLKNLSEHFDLSARLGPETVASIMRQVVAERETRRLKALKARPADKREGGVTGGKYQSLYWTEMVETSRQNHSGFRLARRRADVDTSQISNLASEQKN</sequence>
<dbReference type="Proteomes" id="UP001303373">
    <property type="component" value="Chromosome 9"/>
</dbReference>
<accession>A0AAQ3R9B5</accession>
<feature type="region of interest" description="Disordered" evidence="1">
    <location>
        <begin position="299"/>
        <end position="320"/>
    </location>
</feature>
<feature type="compositionally biased region" description="Polar residues" evidence="1">
    <location>
        <begin position="234"/>
        <end position="246"/>
    </location>
</feature>
<feature type="compositionally biased region" description="Polar residues" evidence="1">
    <location>
        <begin position="263"/>
        <end position="276"/>
    </location>
</feature>
<keyword evidence="3" id="KW-1185">Reference proteome</keyword>
<dbReference type="AlphaFoldDB" id="A0AAQ3R9B5"/>
<feature type="region of interest" description="Disordered" evidence="1">
    <location>
        <begin position="1"/>
        <end position="25"/>
    </location>
</feature>
<name>A0AAQ3R9B5_9PEZI</name>
<dbReference type="Gene3D" id="3.30.710.10">
    <property type="entry name" value="Potassium Channel Kv1.1, Chain A"/>
    <property type="match status" value="1"/>
</dbReference>
<evidence type="ECO:0000256" key="1">
    <source>
        <dbReference type="SAM" id="MobiDB-lite"/>
    </source>
</evidence>
<evidence type="ECO:0008006" key="4">
    <source>
        <dbReference type="Google" id="ProtNLM"/>
    </source>
</evidence>
<gene>
    <name evidence="2" type="ORF">R9X50_00570200</name>
</gene>
<feature type="compositionally biased region" description="Low complexity" evidence="1">
    <location>
        <begin position="207"/>
        <end position="228"/>
    </location>
</feature>
<evidence type="ECO:0000313" key="2">
    <source>
        <dbReference type="EMBL" id="WPH02834.1"/>
    </source>
</evidence>
<feature type="compositionally biased region" description="Polar residues" evidence="1">
    <location>
        <begin position="305"/>
        <end position="314"/>
    </location>
</feature>
<organism evidence="2 3">
    <name type="scientific">Acrodontium crateriforme</name>
    <dbReference type="NCBI Taxonomy" id="150365"/>
    <lineage>
        <taxon>Eukaryota</taxon>
        <taxon>Fungi</taxon>
        <taxon>Dikarya</taxon>
        <taxon>Ascomycota</taxon>
        <taxon>Pezizomycotina</taxon>
        <taxon>Dothideomycetes</taxon>
        <taxon>Dothideomycetidae</taxon>
        <taxon>Mycosphaerellales</taxon>
        <taxon>Teratosphaeriaceae</taxon>
        <taxon>Acrodontium</taxon>
    </lineage>
</organism>
<evidence type="ECO:0000313" key="3">
    <source>
        <dbReference type="Proteomes" id="UP001303373"/>
    </source>
</evidence>
<reference evidence="2 3" key="1">
    <citation type="submission" date="2023-11" db="EMBL/GenBank/DDBJ databases">
        <title>An acidophilic fungus is an integral part of prey digestion in a carnivorous sundew plant.</title>
        <authorList>
            <person name="Tsai I.J."/>
        </authorList>
    </citation>
    <scope>NUCLEOTIDE SEQUENCE [LARGE SCALE GENOMIC DNA]</scope>
    <source>
        <strain evidence="2">169a</strain>
    </source>
</reference>
<feature type="compositionally biased region" description="Polar residues" evidence="1">
    <location>
        <begin position="90"/>
        <end position="118"/>
    </location>
</feature>
<dbReference type="EMBL" id="CP138588">
    <property type="protein sequence ID" value="WPH02834.1"/>
    <property type="molecule type" value="Genomic_DNA"/>
</dbReference>